<reference evidence="5 6" key="1">
    <citation type="submission" date="2016-10" db="EMBL/GenBank/DDBJ databases">
        <authorList>
            <person name="de Groot N.N."/>
        </authorList>
    </citation>
    <scope>NUCLEOTIDE SEQUENCE [LARGE SCALE GENOMIC DNA]</scope>
    <source>
        <strain evidence="5 6">DSM 21633</strain>
    </source>
</reference>
<evidence type="ECO:0000256" key="2">
    <source>
        <dbReference type="ARBA" id="ARBA00022771"/>
    </source>
</evidence>
<evidence type="ECO:0000313" key="5">
    <source>
        <dbReference type="EMBL" id="SER04319.1"/>
    </source>
</evidence>
<dbReference type="PROSITE" id="PS51266">
    <property type="entry name" value="ZF_CHY"/>
    <property type="match status" value="1"/>
</dbReference>
<dbReference type="EMBL" id="FOES01000042">
    <property type="protein sequence ID" value="SER04319.1"/>
    <property type="molecule type" value="Genomic_DNA"/>
</dbReference>
<dbReference type="GO" id="GO:0045041">
    <property type="term" value="P:protein import into mitochondrial intermembrane space"/>
    <property type="evidence" value="ECO:0007669"/>
    <property type="project" value="TreeGrafter"/>
</dbReference>
<dbReference type="SUPFAM" id="SSF161219">
    <property type="entry name" value="CHY zinc finger-like"/>
    <property type="match status" value="1"/>
</dbReference>
<dbReference type="InterPro" id="IPR008913">
    <property type="entry name" value="Znf_CHY"/>
</dbReference>
<keyword evidence="2" id="KW-0863">Zinc-finger</keyword>
<evidence type="ECO:0000256" key="3">
    <source>
        <dbReference type="ARBA" id="ARBA00022833"/>
    </source>
</evidence>
<dbReference type="AlphaFoldDB" id="A0A1H9KZ92"/>
<dbReference type="GO" id="GO:0008270">
    <property type="term" value="F:zinc ion binding"/>
    <property type="evidence" value="ECO:0007669"/>
    <property type="project" value="UniProtKB-KW"/>
</dbReference>
<dbReference type="OrthoDB" id="882119at2"/>
<proteinExistence type="predicted"/>
<dbReference type="PANTHER" id="PTHR28082">
    <property type="entry name" value="ZINC FINGER PROTEIN"/>
    <property type="match status" value="1"/>
</dbReference>
<feature type="domain" description="CHY-type" evidence="4">
    <location>
        <begin position="7"/>
        <end position="88"/>
    </location>
</feature>
<keyword evidence="6" id="KW-1185">Reference proteome</keyword>
<keyword evidence="3" id="KW-0862">Zinc</keyword>
<dbReference type="Proteomes" id="UP000199427">
    <property type="component" value="Unassembled WGS sequence"/>
</dbReference>
<dbReference type="InterPro" id="IPR037274">
    <property type="entry name" value="Znf_CHY_sf"/>
</dbReference>
<dbReference type="RefSeq" id="WP_091775379.1">
    <property type="nucleotide sequence ID" value="NZ_CAESCL010000011.1"/>
</dbReference>
<dbReference type="PIRSF" id="PIRSF017292">
    <property type="entry name" value="UCP017292_Znf_CHY"/>
    <property type="match status" value="1"/>
</dbReference>
<evidence type="ECO:0000313" key="6">
    <source>
        <dbReference type="Proteomes" id="UP000199427"/>
    </source>
</evidence>
<dbReference type="Pfam" id="PF05495">
    <property type="entry name" value="zf-CHY"/>
    <property type="match status" value="1"/>
</dbReference>
<evidence type="ECO:0000259" key="4">
    <source>
        <dbReference type="PROSITE" id="PS51266"/>
    </source>
</evidence>
<protein>
    <submittedName>
        <fullName evidence="5">Uncharacterized protein, contains Zn-finger domain of CHY type</fullName>
    </submittedName>
</protein>
<evidence type="ECO:0000256" key="1">
    <source>
        <dbReference type="ARBA" id="ARBA00022723"/>
    </source>
</evidence>
<accession>A0A1H9KZ92</accession>
<keyword evidence="1" id="KW-0479">Metal-binding</keyword>
<organism evidence="5 6">
    <name type="scientific">Piscibacillus halophilus</name>
    <dbReference type="NCBI Taxonomy" id="571933"/>
    <lineage>
        <taxon>Bacteria</taxon>
        <taxon>Bacillati</taxon>
        <taxon>Bacillota</taxon>
        <taxon>Bacilli</taxon>
        <taxon>Bacillales</taxon>
        <taxon>Bacillaceae</taxon>
        <taxon>Piscibacillus</taxon>
    </lineage>
</organism>
<dbReference type="PANTHER" id="PTHR28082:SF1">
    <property type="entry name" value="HELPER OF TIM PROTEIN 13"/>
    <property type="match status" value="1"/>
</dbReference>
<dbReference type="InterPro" id="IPR052604">
    <property type="entry name" value="Mito_Tim_assembly_helper"/>
</dbReference>
<sequence length="104" mass="12303">MNIFGQVIDHETRCQHYHSERDVIAIKFKCCNAYYPCYECHEESVEHPVERWSKHELDEKAVLCGVCQSEMTIREYLNSSHQCPNCEASFNPGCQLHYHLYFDV</sequence>
<dbReference type="InterPro" id="IPR016694">
    <property type="entry name" value="UCP017292"/>
</dbReference>
<name>A0A1H9KZ92_9BACI</name>
<gene>
    <name evidence="5" type="ORF">SAMN05216362_14212</name>
</gene>